<organism evidence="6 7">
    <name type="scientific">Agaribacter flavus</name>
    <dbReference type="NCBI Taxonomy" id="1902781"/>
    <lineage>
        <taxon>Bacteria</taxon>
        <taxon>Pseudomonadati</taxon>
        <taxon>Pseudomonadota</taxon>
        <taxon>Gammaproteobacteria</taxon>
        <taxon>Alteromonadales</taxon>
        <taxon>Alteromonadaceae</taxon>
        <taxon>Agaribacter</taxon>
    </lineage>
</organism>
<feature type="repeat" description="TPR" evidence="4">
    <location>
        <begin position="450"/>
        <end position="483"/>
    </location>
</feature>
<evidence type="ECO:0000259" key="5">
    <source>
        <dbReference type="PROSITE" id="PS50110"/>
    </source>
</evidence>
<dbReference type="SMART" id="SM00448">
    <property type="entry name" value="REC"/>
    <property type="match status" value="1"/>
</dbReference>
<comment type="caution">
    <text evidence="6">The sequence shown here is derived from an EMBL/GenBank/DDBJ whole genome shotgun (WGS) entry which is preliminary data.</text>
</comment>
<evidence type="ECO:0000256" key="4">
    <source>
        <dbReference type="PROSITE-ProRule" id="PRU00339"/>
    </source>
</evidence>
<evidence type="ECO:0000313" key="6">
    <source>
        <dbReference type="EMBL" id="MFC3120108.1"/>
    </source>
</evidence>
<dbReference type="PANTHER" id="PTHR44591">
    <property type="entry name" value="STRESS RESPONSE REGULATOR PROTEIN 1"/>
    <property type="match status" value="1"/>
</dbReference>
<gene>
    <name evidence="6" type="ORF">ACFOHL_00570</name>
</gene>
<accession>A0ABV7FIJ9</accession>
<dbReference type="PANTHER" id="PTHR44591:SF14">
    <property type="entry name" value="PROTEIN PILG"/>
    <property type="match status" value="1"/>
</dbReference>
<dbReference type="Proteomes" id="UP001595478">
    <property type="component" value="Unassembled WGS sequence"/>
</dbReference>
<dbReference type="PROSITE" id="PS50110">
    <property type="entry name" value="RESPONSE_REGULATORY"/>
    <property type="match status" value="1"/>
</dbReference>
<evidence type="ECO:0000256" key="1">
    <source>
        <dbReference type="ARBA" id="ARBA00022553"/>
    </source>
</evidence>
<keyword evidence="2" id="KW-0902">Two-component regulatory system</keyword>
<dbReference type="EMBL" id="JBHRSW010000004">
    <property type="protein sequence ID" value="MFC3120108.1"/>
    <property type="molecule type" value="Genomic_DNA"/>
</dbReference>
<dbReference type="RefSeq" id="WP_376918251.1">
    <property type="nucleotide sequence ID" value="NZ_JBHRSW010000004.1"/>
</dbReference>
<evidence type="ECO:0000256" key="3">
    <source>
        <dbReference type="PROSITE-ProRule" id="PRU00169"/>
    </source>
</evidence>
<sequence>MRELHPLKIAIVEDNATARTNLRSHLLSLQNFDIASYSNGKELRNGLRVTDFDAIFIDYHLGQNKNGVEWIQSLRDTKLLKPSTGLIFITSDSMPNTIGQILDMYPDLIIIKPYTIRNLLSSFKHYMKVRQQTKPVLEYINKASFELALDYIDEKLDNGIEARFRSDFIKLKGRILLQAQQYEKAADLYSKVLNKSQNVMWAHWGLIKSEFFIGKWNHCQDMLDRLIEQSLTKDKAYEWLASVELGKKNYEKAEALLDKIKESELSIQATRLKTMCYKMQGKADAAIKLLERKIQGNLSIRERMVDYTMELARYHLHLADQVLKRHQKQDEVNEAKKLIGRASRNILDRHAEMQKDYMLALAHLLEDDSQKAHKIMLANEQLYRVEDANIVTKVDAVKVWFGLGEKGKANELLESCDEVLMSQINHIDSIVSNELITSTEQSLGIEKNRAMSVNEQGMSYFQKNQQSKALQCFHRAYTMFPGVPAFALNLLQSLYECGQYEYKGVTADIIINELQNLALNDKNQHRFNMLADALSHQAKAQ</sequence>
<dbReference type="Gene3D" id="1.25.40.10">
    <property type="entry name" value="Tetratricopeptide repeat domain"/>
    <property type="match status" value="2"/>
</dbReference>
<dbReference type="PROSITE" id="PS50005">
    <property type="entry name" value="TPR"/>
    <property type="match status" value="1"/>
</dbReference>
<protein>
    <submittedName>
        <fullName evidence="6">Response regulator</fullName>
    </submittedName>
</protein>
<dbReference type="InterPro" id="IPR001789">
    <property type="entry name" value="Sig_transdc_resp-reg_receiver"/>
</dbReference>
<dbReference type="SUPFAM" id="SSF48452">
    <property type="entry name" value="TPR-like"/>
    <property type="match status" value="1"/>
</dbReference>
<dbReference type="InterPro" id="IPR011990">
    <property type="entry name" value="TPR-like_helical_dom_sf"/>
</dbReference>
<feature type="modified residue" description="4-aspartylphosphate" evidence="3">
    <location>
        <position position="58"/>
    </location>
</feature>
<keyword evidence="4" id="KW-0802">TPR repeat</keyword>
<dbReference type="Gene3D" id="3.40.50.2300">
    <property type="match status" value="1"/>
</dbReference>
<dbReference type="InterPro" id="IPR050595">
    <property type="entry name" value="Bact_response_regulator"/>
</dbReference>
<dbReference type="SMART" id="SM00028">
    <property type="entry name" value="TPR"/>
    <property type="match status" value="2"/>
</dbReference>
<feature type="domain" description="Response regulatory" evidence="5">
    <location>
        <begin position="8"/>
        <end position="127"/>
    </location>
</feature>
<name>A0ABV7FIJ9_9ALTE</name>
<dbReference type="InterPro" id="IPR019734">
    <property type="entry name" value="TPR_rpt"/>
</dbReference>
<evidence type="ECO:0000256" key="2">
    <source>
        <dbReference type="ARBA" id="ARBA00023012"/>
    </source>
</evidence>
<dbReference type="SUPFAM" id="SSF52172">
    <property type="entry name" value="CheY-like"/>
    <property type="match status" value="1"/>
</dbReference>
<dbReference type="Pfam" id="PF00072">
    <property type="entry name" value="Response_reg"/>
    <property type="match status" value="1"/>
</dbReference>
<keyword evidence="7" id="KW-1185">Reference proteome</keyword>
<proteinExistence type="predicted"/>
<evidence type="ECO:0000313" key="7">
    <source>
        <dbReference type="Proteomes" id="UP001595478"/>
    </source>
</evidence>
<keyword evidence="1 3" id="KW-0597">Phosphoprotein</keyword>
<reference evidence="7" key="1">
    <citation type="journal article" date="2019" name="Int. J. Syst. Evol. Microbiol.">
        <title>The Global Catalogue of Microorganisms (GCM) 10K type strain sequencing project: providing services to taxonomists for standard genome sequencing and annotation.</title>
        <authorList>
            <consortium name="The Broad Institute Genomics Platform"/>
            <consortium name="The Broad Institute Genome Sequencing Center for Infectious Disease"/>
            <person name="Wu L."/>
            <person name="Ma J."/>
        </authorList>
    </citation>
    <scope>NUCLEOTIDE SEQUENCE [LARGE SCALE GENOMIC DNA]</scope>
    <source>
        <strain evidence="7">KCTC 52473</strain>
    </source>
</reference>
<dbReference type="InterPro" id="IPR011006">
    <property type="entry name" value="CheY-like_superfamily"/>
</dbReference>